<reference evidence="1" key="1">
    <citation type="submission" date="2022-08" db="EMBL/GenBank/DDBJ databases">
        <title>Genome Sequence of Fusarium decemcellulare.</title>
        <authorList>
            <person name="Buettner E."/>
        </authorList>
    </citation>
    <scope>NUCLEOTIDE SEQUENCE</scope>
    <source>
        <strain evidence="1">Babe19</strain>
    </source>
</reference>
<organism evidence="1 2">
    <name type="scientific">Fusarium decemcellulare</name>
    <dbReference type="NCBI Taxonomy" id="57161"/>
    <lineage>
        <taxon>Eukaryota</taxon>
        <taxon>Fungi</taxon>
        <taxon>Dikarya</taxon>
        <taxon>Ascomycota</taxon>
        <taxon>Pezizomycotina</taxon>
        <taxon>Sordariomycetes</taxon>
        <taxon>Hypocreomycetidae</taxon>
        <taxon>Hypocreales</taxon>
        <taxon>Nectriaceae</taxon>
        <taxon>Fusarium</taxon>
        <taxon>Fusarium decemcellulare species complex</taxon>
    </lineage>
</organism>
<gene>
    <name evidence="1" type="ORF">NM208_g3430</name>
</gene>
<evidence type="ECO:0000313" key="1">
    <source>
        <dbReference type="EMBL" id="KAJ3543703.1"/>
    </source>
</evidence>
<sequence length="711" mass="80368">MESKYLPVPDDEEQQISEKKSLLTPLERCAYYMSVVSDSSTHSQLVWVYHGILLSFSLAFFVFSVLLHINQPAGLRCSQPPNPYSPADAVANYRTIRYNITPALERSEFVGYGADVDKAWNHITYDVGDQMITREELDRLGLDPSSLTIKNPKTGQEGYRAGIQVFHQLHCLNLLRQDSYRDYYSHMGGDIQVEPEDLRGHLDHCIEIIRTSLMCQSDIGVFTFKYYEGFEGHWPDFSTLHTCRNFDTIRDWAFENAVANDQSDETPLSLIPGPDSLAERLVHERTDVRPRRTAYIFEGMNRDVATVLGNHFRMDPSLFTNYERTANCASTNDGAYSALATSIATQSYLSLPYRGLFALPSGLIGYFKLGCSETGRGVSTTRINGKFDTIAAVNRQCFIWNEITKNGWTCIVICDPPLRNVMIKGESPTECQVLPVSLKPIGGGFVNFLPTDIKSKAKQGPSRISMADDLCFYLTNHSPLPGLTWDSPDIVALFAQKIIASYYVRQLDQLRRIIMQSQDLMRRHSDFKELGLAAVEANWSDCQTIGKRLHQYCLDLEHILFQLRLPLGCPDPRQITSWKDVGADFQMLHYQFDHARSWVEKFNSSISALTGIAGNRQAFREQQLSLEAADRTRNVTTLGLVFVPLAYVATLFSMSDAYAPGGEKFWLYFVIAIPMTLLVLGAYQCIYWVRKRDRGGASSIYSYAKVGGFEK</sequence>
<evidence type="ECO:0000313" key="2">
    <source>
        <dbReference type="Proteomes" id="UP001148629"/>
    </source>
</evidence>
<name>A0ACC1SP66_9HYPO</name>
<proteinExistence type="predicted"/>
<comment type="caution">
    <text evidence="1">The sequence shown here is derived from an EMBL/GenBank/DDBJ whole genome shotgun (WGS) entry which is preliminary data.</text>
</comment>
<protein>
    <submittedName>
        <fullName evidence="1">Uncharacterized protein</fullName>
    </submittedName>
</protein>
<dbReference type="EMBL" id="JANRMS010000232">
    <property type="protein sequence ID" value="KAJ3543703.1"/>
    <property type="molecule type" value="Genomic_DNA"/>
</dbReference>
<accession>A0ACC1SP66</accession>
<dbReference type="Proteomes" id="UP001148629">
    <property type="component" value="Unassembled WGS sequence"/>
</dbReference>
<keyword evidence="2" id="KW-1185">Reference proteome</keyword>